<keyword evidence="8" id="KW-0067">ATP-binding</keyword>
<evidence type="ECO:0000256" key="4">
    <source>
        <dbReference type="ARBA" id="ARBA00022598"/>
    </source>
</evidence>
<dbReference type="PRINTS" id="PR00980">
    <property type="entry name" value="TRNASYNTHALA"/>
</dbReference>
<accession>A0AAW1CJA5</accession>
<evidence type="ECO:0000256" key="13">
    <source>
        <dbReference type="ARBA" id="ARBA00048300"/>
    </source>
</evidence>
<feature type="domain" description="Alanyl-transfer RNA synthetases family profile" evidence="14">
    <location>
        <begin position="15"/>
        <end position="768"/>
    </location>
</feature>
<dbReference type="PANTHER" id="PTHR11777">
    <property type="entry name" value="ALANYL-TRNA SYNTHETASE"/>
    <property type="match status" value="1"/>
</dbReference>
<evidence type="ECO:0000313" key="15">
    <source>
        <dbReference type="EMBL" id="KAK9498487.1"/>
    </source>
</evidence>
<protein>
    <recommendedName>
        <fullName evidence="2">alanine--tRNA ligase</fullName>
        <ecNumber evidence="2">6.1.1.7</ecNumber>
    </recommendedName>
    <alternativeName>
        <fullName evidence="12">Alanyl-tRNA synthetase</fullName>
    </alternativeName>
</protein>
<dbReference type="InterPro" id="IPR018163">
    <property type="entry name" value="Thr/Ala-tRNA-synth_IIc_edit"/>
</dbReference>
<dbReference type="GO" id="GO:0005524">
    <property type="term" value="F:ATP binding"/>
    <property type="evidence" value="ECO:0007669"/>
    <property type="project" value="UniProtKB-KW"/>
</dbReference>
<evidence type="ECO:0000256" key="1">
    <source>
        <dbReference type="ARBA" id="ARBA00008226"/>
    </source>
</evidence>
<keyword evidence="7" id="KW-0862">Zinc</keyword>
<dbReference type="CDD" id="cd00673">
    <property type="entry name" value="AlaRS_core"/>
    <property type="match status" value="1"/>
</dbReference>
<organism evidence="15 16">
    <name type="scientific">Rhynocoris fuscipes</name>
    <dbReference type="NCBI Taxonomy" id="488301"/>
    <lineage>
        <taxon>Eukaryota</taxon>
        <taxon>Metazoa</taxon>
        <taxon>Ecdysozoa</taxon>
        <taxon>Arthropoda</taxon>
        <taxon>Hexapoda</taxon>
        <taxon>Insecta</taxon>
        <taxon>Pterygota</taxon>
        <taxon>Neoptera</taxon>
        <taxon>Paraneoptera</taxon>
        <taxon>Hemiptera</taxon>
        <taxon>Heteroptera</taxon>
        <taxon>Panheteroptera</taxon>
        <taxon>Cimicomorpha</taxon>
        <taxon>Reduviidae</taxon>
        <taxon>Harpactorinae</taxon>
        <taxon>Harpactorini</taxon>
        <taxon>Rhynocoris</taxon>
    </lineage>
</organism>
<evidence type="ECO:0000256" key="9">
    <source>
        <dbReference type="ARBA" id="ARBA00022884"/>
    </source>
</evidence>
<gene>
    <name evidence="15" type="ORF">O3M35_003111</name>
</gene>
<dbReference type="Gene3D" id="3.30.930.10">
    <property type="entry name" value="Bira Bifunctional Protein, Domain 2"/>
    <property type="match status" value="1"/>
</dbReference>
<sequence length="992" mass="113792">MNLAKYHIRMKSDYLGAMNVRQQFLDYFSNEKHIKVRSSPVKPFCDPTLEFVNAGMNQFKNVFLGHASSPYLRATNSQKCIRVGGKHNDLNSVGYDTYHHTFFEMLGNWSFGDYFKADACRFAWNLITSKPFSLDPERLYVTYFGGDPKLSLPPDLESKEMWRYIGIKEDRILPFGMKDNFWEMGPTGPCGPCTEIHYDHLGSASRANYVNSDLPDLTELWNLVFIQYNKQEDGTLVPLNQNFVDTGMGLERLTAILQGKLSNYDTDLFTPLFQKIAQISKTRNYEGKFGVDDPNEIDTNYRILADHARMITVSLADNVFPDESHGLRRVIRKSLVSAEKFVPGKGLNLILELTKVVGEILGPVYPEILKNYKQIKCLLINEDELWKQVQSNVKDEWKRTLAKNNKYESLHDVQSLGLISAIKELEKMNLERGSVFSPEFTLILYDRYGLTPQVIEELARINGYRVDIRQLELDIVDLKETRRTLLYSEKVIGATVESFNKIIQKHQLKPTDDTFKYVYTRDENGEYHFKDLTSVQVQAILTHGKFLNTGYELPTDRYVHLLLDKTNFWSSYRGASDIGTISLYNETDGELGEIRVDNVTHYGSYIVHNGLFRTNSSEFIDIGEELPKATLKLDTEDRLMLMQNNTAAHLLTNAIKSKYIVNAQDYLSDRQNFAIKYTFYGEDISEGEFLLMEHLVNETIREGIDISCSPVKSSDLDLNDVYVPQYANMTANSFPVVTFKMGNKICRDVTTAPVVHNSKDIGEFSLVDITINRKKRECVLRGVTGERVNVAYSRTNALLEEMNSLSFQDMTIIELKRVLRDASCLIGRYLVPQSLRVELNHLVKSLEDVIKVKSIERKKTIMQEVIDKAKKDNKQYVLYYWDEDTKLEKLTRMCPDLPIMLFAYNNGHLTIRCTVPESSRLLADAWIAKVCEFLDGKVQHYLGHNSNYACGMKPLKLKIEKLEFLVEKAMSYADVIARDTLKENSTTSAITN</sequence>
<evidence type="ECO:0000256" key="3">
    <source>
        <dbReference type="ARBA" id="ARBA00022555"/>
    </source>
</evidence>
<dbReference type="Pfam" id="PF01411">
    <property type="entry name" value="tRNA-synt_2c"/>
    <property type="match status" value="1"/>
</dbReference>
<evidence type="ECO:0000256" key="6">
    <source>
        <dbReference type="ARBA" id="ARBA00022741"/>
    </source>
</evidence>
<dbReference type="InterPro" id="IPR018164">
    <property type="entry name" value="Ala-tRNA-synth_IIc_N"/>
</dbReference>
<dbReference type="SUPFAM" id="SSF55186">
    <property type="entry name" value="ThrRS/AlaRS common domain"/>
    <property type="match status" value="1"/>
</dbReference>
<name>A0AAW1CJA5_9HEMI</name>
<evidence type="ECO:0000256" key="8">
    <source>
        <dbReference type="ARBA" id="ARBA00022840"/>
    </source>
</evidence>
<comment type="catalytic activity">
    <reaction evidence="13">
        <text>tRNA(Ala) + L-alanine + ATP = L-alanyl-tRNA(Ala) + AMP + diphosphate</text>
        <dbReference type="Rhea" id="RHEA:12540"/>
        <dbReference type="Rhea" id="RHEA-COMP:9657"/>
        <dbReference type="Rhea" id="RHEA-COMP:9923"/>
        <dbReference type="ChEBI" id="CHEBI:30616"/>
        <dbReference type="ChEBI" id="CHEBI:33019"/>
        <dbReference type="ChEBI" id="CHEBI:57972"/>
        <dbReference type="ChEBI" id="CHEBI:78442"/>
        <dbReference type="ChEBI" id="CHEBI:78497"/>
        <dbReference type="ChEBI" id="CHEBI:456215"/>
        <dbReference type="EC" id="6.1.1.7"/>
    </reaction>
</comment>
<dbReference type="PROSITE" id="PS50860">
    <property type="entry name" value="AA_TRNA_LIGASE_II_ALA"/>
    <property type="match status" value="1"/>
</dbReference>
<dbReference type="InterPro" id="IPR045864">
    <property type="entry name" value="aa-tRNA-synth_II/BPL/LPL"/>
</dbReference>
<evidence type="ECO:0000256" key="12">
    <source>
        <dbReference type="ARBA" id="ARBA00032577"/>
    </source>
</evidence>
<dbReference type="InterPro" id="IPR050058">
    <property type="entry name" value="Ala-tRNA_ligase"/>
</dbReference>
<dbReference type="SUPFAM" id="SSF101353">
    <property type="entry name" value="Putative anticodon-binding domain of alanyl-tRNA synthetase (AlaRS)"/>
    <property type="match status" value="1"/>
</dbReference>
<keyword evidence="5" id="KW-0479">Metal-binding</keyword>
<dbReference type="GO" id="GO:0004813">
    <property type="term" value="F:alanine-tRNA ligase activity"/>
    <property type="evidence" value="ECO:0007669"/>
    <property type="project" value="UniProtKB-EC"/>
</dbReference>
<dbReference type="Gene3D" id="3.30.980.10">
    <property type="entry name" value="Threonyl-trna Synthetase, Chain A, domain 2"/>
    <property type="match status" value="1"/>
</dbReference>
<dbReference type="EMBL" id="JAPXFL010000012">
    <property type="protein sequence ID" value="KAK9498487.1"/>
    <property type="molecule type" value="Genomic_DNA"/>
</dbReference>
<dbReference type="GO" id="GO:0002161">
    <property type="term" value="F:aminoacyl-tRNA deacylase activity"/>
    <property type="evidence" value="ECO:0007669"/>
    <property type="project" value="TreeGrafter"/>
</dbReference>
<keyword evidence="6" id="KW-0547">Nucleotide-binding</keyword>
<evidence type="ECO:0000256" key="2">
    <source>
        <dbReference type="ARBA" id="ARBA00013168"/>
    </source>
</evidence>
<dbReference type="InterPro" id="IPR002318">
    <property type="entry name" value="Ala-tRNA-lgiase_IIc"/>
</dbReference>
<dbReference type="EC" id="6.1.1.7" evidence="2"/>
<keyword evidence="9" id="KW-0694">RNA-binding</keyword>
<comment type="similarity">
    <text evidence="1">Belongs to the class-II aminoacyl-tRNA synthetase family.</text>
</comment>
<reference evidence="15 16" key="1">
    <citation type="submission" date="2022-12" db="EMBL/GenBank/DDBJ databases">
        <title>Chromosome-level genome assembly of true bugs.</title>
        <authorList>
            <person name="Ma L."/>
            <person name="Li H."/>
        </authorList>
    </citation>
    <scope>NUCLEOTIDE SEQUENCE [LARGE SCALE GENOMIC DNA]</scope>
    <source>
        <strain evidence="15">Lab_2022b</strain>
    </source>
</reference>
<keyword evidence="3" id="KW-0820">tRNA-binding</keyword>
<evidence type="ECO:0000256" key="5">
    <source>
        <dbReference type="ARBA" id="ARBA00022723"/>
    </source>
</evidence>
<dbReference type="FunFam" id="3.30.930.10:FF:000011">
    <property type="entry name" value="Alanine--tRNA ligase, cytoplasmic"/>
    <property type="match status" value="1"/>
</dbReference>
<proteinExistence type="inferred from homology"/>
<evidence type="ECO:0000313" key="16">
    <source>
        <dbReference type="Proteomes" id="UP001461498"/>
    </source>
</evidence>
<dbReference type="GO" id="GO:0000049">
    <property type="term" value="F:tRNA binding"/>
    <property type="evidence" value="ECO:0007669"/>
    <property type="project" value="UniProtKB-KW"/>
</dbReference>
<keyword evidence="16" id="KW-1185">Reference proteome</keyword>
<dbReference type="GO" id="GO:0046872">
    <property type="term" value="F:metal ion binding"/>
    <property type="evidence" value="ECO:0007669"/>
    <property type="project" value="UniProtKB-KW"/>
</dbReference>
<dbReference type="PANTHER" id="PTHR11777:SF9">
    <property type="entry name" value="ALANINE--TRNA LIGASE, CYTOPLASMIC"/>
    <property type="match status" value="1"/>
</dbReference>
<evidence type="ECO:0000259" key="14">
    <source>
        <dbReference type="PROSITE" id="PS50860"/>
    </source>
</evidence>
<keyword evidence="11" id="KW-0030">Aminoacyl-tRNA synthetase</keyword>
<dbReference type="InterPro" id="IPR018162">
    <property type="entry name" value="Ala-tRNA-ligase_IIc_anticod-bd"/>
</dbReference>
<dbReference type="GO" id="GO:0005739">
    <property type="term" value="C:mitochondrion"/>
    <property type="evidence" value="ECO:0007669"/>
    <property type="project" value="TreeGrafter"/>
</dbReference>
<dbReference type="Proteomes" id="UP001461498">
    <property type="component" value="Unassembled WGS sequence"/>
</dbReference>
<dbReference type="GO" id="GO:0006419">
    <property type="term" value="P:alanyl-tRNA aminoacylation"/>
    <property type="evidence" value="ECO:0007669"/>
    <property type="project" value="InterPro"/>
</dbReference>
<dbReference type="SUPFAM" id="SSF55681">
    <property type="entry name" value="Class II aaRS and biotin synthetases"/>
    <property type="match status" value="1"/>
</dbReference>
<comment type="caution">
    <text evidence="15">The sequence shown here is derived from an EMBL/GenBank/DDBJ whole genome shotgun (WGS) entry which is preliminary data.</text>
</comment>
<evidence type="ECO:0000256" key="10">
    <source>
        <dbReference type="ARBA" id="ARBA00022917"/>
    </source>
</evidence>
<keyword evidence="4" id="KW-0436">Ligase</keyword>
<evidence type="ECO:0000256" key="7">
    <source>
        <dbReference type="ARBA" id="ARBA00022833"/>
    </source>
</evidence>
<dbReference type="InterPro" id="IPR018165">
    <property type="entry name" value="Ala-tRNA-synth_IIc_core"/>
</dbReference>
<dbReference type="AlphaFoldDB" id="A0AAW1CJA5"/>
<keyword evidence="10" id="KW-0648">Protein biosynthesis</keyword>
<evidence type="ECO:0000256" key="11">
    <source>
        <dbReference type="ARBA" id="ARBA00023146"/>
    </source>
</evidence>